<proteinExistence type="predicted"/>
<accession>A0A1F7FBL4</accession>
<evidence type="ECO:0000256" key="1">
    <source>
        <dbReference type="SAM" id="SignalP"/>
    </source>
</evidence>
<sequence>MIKITAAIFCVFSYCCAVQGVHVFWYKALTNGYDLTSNPGPSLPQGTIVHEGKIVTSFHSESVQYNDAGFMVGGGPGAWHGFSAGFWSINLDDSTLNGSVDSAFLCGEVTDGWMAGNAWNTAGQIAMQIGVADVSGGIRRYRGAENIPENALWINMSADGLYYDSPCLINGTTTLDTIFGQNGRLQGYPLPSVLDKRFRRIEVTNQVRYILSNRGNFGIVFLVKVGANNYGMACLYGDETCSWQYQPCGGACINGSDSPWTSDGNTVHLVLYGDIARTDKAERRDGASGNLKLSCSNAPNPFNGNTVIFYAAGNHSNHGSLDVFSHSGSLVYSAKVHGMGSLIWDADTMASGIYHICLTVGRNTISRKAVLLR</sequence>
<gene>
    <name evidence="2" type="ORF">A2519_00950</name>
</gene>
<dbReference type="Proteomes" id="UP000179243">
    <property type="component" value="Unassembled WGS sequence"/>
</dbReference>
<dbReference type="AlphaFoldDB" id="A0A1F7FBL4"/>
<protein>
    <recommendedName>
        <fullName evidence="4">Secretion system C-terminal sorting domain-containing protein</fullName>
    </recommendedName>
</protein>
<name>A0A1F7FBL4_UNCRA</name>
<feature type="chain" id="PRO_5009528560" description="Secretion system C-terminal sorting domain-containing protein" evidence="1">
    <location>
        <begin position="18"/>
        <end position="373"/>
    </location>
</feature>
<evidence type="ECO:0000313" key="2">
    <source>
        <dbReference type="EMBL" id="OGK04054.1"/>
    </source>
</evidence>
<keyword evidence="1" id="KW-0732">Signal</keyword>
<evidence type="ECO:0000313" key="3">
    <source>
        <dbReference type="Proteomes" id="UP000179243"/>
    </source>
</evidence>
<feature type="signal peptide" evidence="1">
    <location>
        <begin position="1"/>
        <end position="17"/>
    </location>
</feature>
<comment type="caution">
    <text evidence="2">The sequence shown here is derived from an EMBL/GenBank/DDBJ whole genome shotgun (WGS) entry which is preliminary data.</text>
</comment>
<evidence type="ECO:0008006" key="4">
    <source>
        <dbReference type="Google" id="ProtNLM"/>
    </source>
</evidence>
<reference evidence="2 3" key="1">
    <citation type="journal article" date="2016" name="Nat. Commun.">
        <title>Thousands of microbial genomes shed light on interconnected biogeochemical processes in an aquifer system.</title>
        <authorList>
            <person name="Anantharaman K."/>
            <person name="Brown C.T."/>
            <person name="Hug L.A."/>
            <person name="Sharon I."/>
            <person name="Castelle C.J."/>
            <person name="Probst A.J."/>
            <person name="Thomas B.C."/>
            <person name="Singh A."/>
            <person name="Wilkins M.J."/>
            <person name="Karaoz U."/>
            <person name="Brodie E.L."/>
            <person name="Williams K.H."/>
            <person name="Hubbard S.S."/>
            <person name="Banfield J.F."/>
        </authorList>
    </citation>
    <scope>NUCLEOTIDE SEQUENCE [LARGE SCALE GENOMIC DNA]</scope>
</reference>
<dbReference type="EMBL" id="MFYX01000077">
    <property type="protein sequence ID" value="OGK04054.1"/>
    <property type="molecule type" value="Genomic_DNA"/>
</dbReference>
<organism evidence="2 3">
    <name type="scientific">Candidatus Raymondbacteria bacterium RIFOXYD12_FULL_49_13</name>
    <dbReference type="NCBI Taxonomy" id="1817890"/>
    <lineage>
        <taxon>Bacteria</taxon>
        <taxon>Raymondiibacteriota</taxon>
    </lineage>
</organism>